<dbReference type="InterPro" id="IPR035965">
    <property type="entry name" value="PAS-like_dom_sf"/>
</dbReference>
<dbReference type="InterPro" id="IPR052162">
    <property type="entry name" value="Sensor_kinase/Photoreceptor"/>
</dbReference>
<dbReference type="PANTHER" id="PTHR43304">
    <property type="entry name" value="PHYTOCHROME-LIKE PROTEIN CPH1"/>
    <property type="match status" value="1"/>
</dbReference>
<dbReference type="PROSITE" id="PS50109">
    <property type="entry name" value="HIS_KIN"/>
    <property type="match status" value="1"/>
</dbReference>
<dbReference type="Gene3D" id="3.30.450.20">
    <property type="entry name" value="PAS domain"/>
    <property type="match status" value="4"/>
</dbReference>
<dbReference type="InterPro" id="IPR013655">
    <property type="entry name" value="PAS_fold_3"/>
</dbReference>
<evidence type="ECO:0000256" key="3">
    <source>
        <dbReference type="ARBA" id="ARBA00022553"/>
    </source>
</evidence>
<evidence type="ECO:0000313" key="9">
    <source>
        <dbReference type="EMBL" id="AEL26402.1"/>
    </source>
</evidence>
<dbReference type="PANTHER" id="PTHR43304:SF1">
    <property type="entry name" value="PAC DOMAIN-CONTAINING PROTEIN"/>
    <property type="match status" value="1"/>
</dbReference>
<evidence type="ECO:0000313" key="10">
    <source>
        <dbReference type="Proteomes" id="UP000001635"/>
    </source>
</evidence>
<evidence type="ECO:0000259" key="8">
    <source>
        <dbReference type="PROSITE" id="PS50113"/>
    </source>
</evidence>
<dbReference type="KEGG" id="cmr:Cycma_2663"/>
<evidence type="ECO:0000256" key="4">
    <source>
        <dbReference type="ARBA" id="ARBA00022679"/>
    </source>
</evidence>
<dbReference type="STRING" id="880070.Cycma_2663"/>
<reference evidence="10" key="1">
    <citation type="submission" date="2011-07" db="EMBL/GenBank/DDBJ databases">
        <title>The complete genome of Cyclobacterium marinum DSM 745.</title>
        <authorList>
            <person name="Lucas S."/>
            <person name="Han J."/>
            <person name="Lapidus A."/>
            <person name="Bruce D."/>
            <person name="Goodwin L."/>
            <person name="Pitluck S."/>
            <person name="Peters L."/>
            <person name="Kyrpides N."/>
            <person name="Mavromatis K."/>
            <person name="Ivanova N."/>
            <person name="Ovchinnikova G."/>
            <person name="Chertkov O."/>
            <person name="Detter J.C."/>
            <person name="Tapia R."/>
            <person name="Han C."/>
            <person name="Land M."/>
            <person name="Hauser L."/>
            <person name="Markowitz V."/>
            <person name="Cheng J.-F."/>
            <person name="Hugenholtz P."/>
            <person name="Woyke T."/>
            <person name="Wu D."/>
            <person name="Tindall B."/>
            <person name="Schuetze A."/>
            <person name="Brambilla E."/>
            <person name="Klenk H.-P."/>
            <person name="Eisen J.A."/>
        </authorList>
    </citation>
    <scope>NUCLEOTIDE SEQUENCE [LARGE SCALE GENOMIC DNA]</scope>
    <source>
        <strain evidence="10">ATCC 25205 / DSM 745 / LMG 13164 / NCIMB 1802</strain>
    </source>
</reference>
<keyword evidence="5 9" id="KW-0418">Kinase</keyword>
<keyword evidence="10" id="KW-1185">Reference proteome</keyword>
<dbReference type="SMART" id="SM00387">
    <property type="entry name" value="HATPase_c"/>
    <property type="match status" value="1"/>
</dbReference>
<feature type="domain" description="PAC" evidence="8">
    <location>
        <begin position="291"/>
        <end position="343"/>
    </location>
</feature>
<evidence type="ECO:0000259" key="6">
    <source>
        <dbReference type="PROSITE" id="PS50109"/>
    </source>
</evidence>
<dbReference type="PRINTS" id="PR00344">
    <property type="entry name" value="BCTRLSENSOR"/>
</dbReference>
<dbReference type="SMART" id="SM00091">
    <property type="entry name" value="PAS"/>
    <property type="match status" value="3"/>
</dbReference>
<dbReference type="CDD" id="cd00130">
    <property type="entry name" value="PAS"/>
    <property type="match status" value="3"/>
</dbReference>
<dbReference type="PROSITE" id="PS50113">
    <property type="entry name" value="PAC"/>
    <property type="match status" value="3"/>
</dbReference>
<sequence>MIHEVPEDFEPTMEGAIEFYKEGWSREVIRKAFNKTIETGEPFELDLIIVTHTKKEKWVRAIGQAEYVDGKVVRVYGTFQDIHSRKIAQLKWEEEQNKFKYAIQGTNLGTWEWDIESGATIFSERWAEILGYKLSELEPIDFQTWVDLMDPDDLKVANSKLKSCFEGESEFYDCEFRMTHKDGSKKWIHARGKVITWTENGAPKLMFGTHQDINHSKTKVQEQAILISQAPLAIAMFDREMRYLAVSSKWLLDYNLGDRSVIGKYHYNIFPEIDNFWKEIHKECLGGASRSSKEDKFIRKDGTIQWLKWEVKPWYEETGAIGGVIMYTEDLTEHKLVAEKLNISLDAFQRNFENAGIGMAIVSQEGKWLNVNDKICQMLGYEKDEFRGLTFQELTHSDDLATDLEYLKDIVAGKRQTYQIEKRYIHKQGYEVSAILAVSVVRDSKNTILYFISQLIDISAVKHAENQVSKLLKMTQKQNERLRNFAHIVSHNLRSHSSGMNMLLELLEFEHPDLFKMEIMTLLKKGAVNLTGTIEHLTEIVNINLNESAKKERVDLTKIISKTIESVYPIAQKEAVELICEVPPETFVVGISAYVESIVLNFITNGIKYKSPERDSYLKILVEPHEDDTIGLRFEDNGLGIDLEKNGESLFGMYKTFHRHKDSRGIGLFITKNQIESIGGSVEVESQEGVGTTFSVFLQKE</sequence>
<dbReference type="HOGENOM" id="CLU_393164_0_0_10"/>
<accession>G0IYH9</accession>
<keyword evidence="3" id="KW-0597">Phosphoprotein</keyword>
<dbReference type="SUPFAM" id="SSF55874">
    <property type="entry name" value="ATPase domain of HSP90 chaperone/DNA topoisomerase II/histidine kinase"/>
    <property type="match status" value="1"/>
</dbReference>
<dbReference type="InterPro" id="IPR000700">
    <property type="entry name" value="PAS-assoc_C"/>
</dbReference>
<dbReference type="GO" id="GO:0004673">
    <property type="term" value="F:protein histidine kinase activity"/>
    <property type="evidence" value="ECO:0007669"/>
    <property type="project" value="UniProtKB-EC"/>
</dbReference>
<dbReference type="PROSITE" id="PS50112">
    <property type="entry name" value="PAS"/>
    <property type="match status" value="2"/>
</dbReference>
<keyword evidence="4" id="KW-0808">Transferase</keyword>
<dbReference type="Pfam" id="PF13426">
    <property type="entry name" value="PAS_9"/>
    <property type="match status" value="1"/>
</dbReference>
<evidence type="ECO:0000259" key="7">
    <source>
        <dbReference type="PROSITE" id="PS50112"/>
    </source>
</evidence>
<evidence type="ECO:0000256" key="2">
    <source>
        <dbReference type="ARBA" id="ARBA00012438"/>
    </source>
</evidence>
<feature type="domain" description="PAC" evidence="8">
    <location>
        <begin position="172"/>
        <end position="225"/>
    </location>
</feature>
<dbReference type="InterPro" id="IPR013656">
    <property type="entry name" value="PAS_4"/>
</dbReference>
<dbReference type="SUPFAM" id="SSF55785">
    <property type="entry name" value="PYP-like sensor domain (PAS domain)"/>
    <property type="match status" value="4"/>
</dbReference>
<dbReference type="NCBIfam" id="TIGR00229">
    <property type="entry name" value="sensory_box"/>
    <property type="match status" value="3"/>
</dbReference>
<name>G0IYH9_CYCMS</name>
<dbReference type="EMBL" id="CP002955">
    <property type="protein sequence ID" value="AEL26402.1"/>
    <property type="molecule type" value="Genomic_DNA"/>
</dbReference>
<dbReference type="SMART" id="SM00086">
    <property type="entry name" value="PAC"/>
    <property type="match status" value="4"/>
</dbReference>
<proteinExistence type="predicted"/>
<dbReference type="InterPro" id="IPR005467">
    <property type="entry name" value="His_kinase_dom"/>
</dbReference>
<dbReference type="Pfam" id="PF02518">
    <property type="entry name" value="HATPase_c"/>
    <property type="match status" value="1"/>
</dbReference>
<dbReference type="InterPro" id="IPR001610">
    <property type="entry name" value="PAC"/>
</dbReference>
<evidence type="ECO:0000256" key="1">
    <source>
        <dbReference type="ARBA" id="ARBA00000085"/>
    </source>
</evidence>
<comment type="catalytic activity">
    <reaction evidence="1">
        <text>ATP + protein L-histidine = ADP + protein N-phospho-L-histidine.</text>
        <dbReference type="EC" id="2.7.13.3"/>
    </reaction>
</comment>
<dbReference type="Proteomes" id="UP000001635">
    <property type="component" value="Chromosome"/>
</dbReference>
<feature type="domain" description="Histidine kinase" evidence="6">
    <location>
        <begin position="488"/>
        <end position="701"/>
    </location>
</feature>
<evidence type="ECO:0000256" key="5">
    <source>
        <dbReference type="ARBA" id="ARBA00022777"/>
    </source>
</evidence>
<gene>
    <name evidence="9" type="ordered locus">Cycma_2663</name>
</gene>
<dbReference type="InterPro" id="IPR036890">
    <property type="entry name" value="HATPase_C_sf"/>
</dbReference>
<dbReference type="eggNOG" id="COG2202">
    <property type="taxonomic scope" value="Bacteria"/>
</dbReference>
<feature type="domain" description="PAS" evidence="7">
    <location>
        <begin position="344"/>
        <end position="414"/>
    </location>
</feature>
<feature type="domain" description="PAS" evidence="7">
    <location>
        <begin position="95"/>
        <end position="168"/>
    </location>
</feature>
<dbReference type="Pfam" id="PF08447">
    <property type="entry name" value="PAS_3"/>
    <property type="match status" value="1"/>
</dbReference>
<dbReference type="EC" id="2.7.13.3" evidence="2"/>
<dbReference type="eggNOG" id="COG4251">
    <property type="taxonomic scope" value="Bacteria"/>
</dbReference>
<dbReference type="Pfam" id="PF08448">
    <property type="entry name" value="PAS_4"/>
    <property type="match status" value="1"/>
</dbReference>
<dbReference type="InterPro" id="IPR003594">
    <property type="entry name" value="HATPase_dom"/>
</dbReference>
<dbReference type="AlphaFoldDB" id="G0IYH9"/>
<dbReference type="InterPro" id="IPR004358">
    <property type="entry name" value="Sig_transdc_His_kin-like_C"/>
</dbReference>
<protein>
    <recommendedName>
        <fullName evidence="2">histidine kinase</fullName>
        <ecNumber evidence="2">2.7.13.3</ecNumber>
    </recommendedName>
</protein>
<organism evidence="9 10">
    <name type="scientific">Cyclobacterium marinum (strain ATCC 25205 / DSM 745 / LMG 13164 / NCIMB 1802)</name>
    <name type="common">Flectobacillus marinus</name>
    <dbReference type="NCBI Taxonomy" id="880070"/>
    <lineage>
        <taxon>Bacteria</taxon>
        <taxon>Pseudomonadati</taxon>
        <taxon>Bacteroidota</taxon>
        <taxon>Cytophagia</taxon>
        <taxon>Cytophagales</taxon>
        <taxon>Cyclobacteriaceae</taxon>
        <taxon>Cyclobacterium</taxon>
    </lineage>
</organism>
<dbReference type="Gene3D" id="3.30.565.10">
    <property type="entry name" value="Histidine kinase-like ATPase, C-terminal domain"/>
    <property type="match status" value="1"/>
</dbReference>
<dbReference type="InterPro" id="IPR000014">
    <property type="entry name" value="PAS"/>
</dbReference>
<feature type="domain" description="PAC" evidence="8">
    <location>
        <begin position="418"/>
        <end position="470"/>
    </location>
</feature>